<feature type="disulfide bond" evidence="10">
    <location>
        <begin position="98"/>
        <end position="124"/>
    </location>
</feature>
<feature type="disulfide bond" evidence="10">
    <location>
        <begin position="1024"/>
        <end position="1169"/>
    </location>
</feature>
<dbReference type="Ensembl" id="ENSGMOT00000055608.1">
    <property type="protein sequence ID" value="ENSGMOP00000055230.1"/>
    <property type="gene ID" value="ENSGMOG00000034559.1"/>
</dbReference>
<dbReference type="GO" id="GO:0005507">
    <property type="term" value="F:copper ion binding"/>
    <property type="evidence" value="ECO:0007669"/>
    <property type="project" value="InterPro"/>
</dbReference>
<sequence>EKDFKQPKTHPLWLGLLGPTLRAQEGETIVVTFRNMADREYSLHPHGIAYGKQSEGAPYFDNTSLKEKEDDVVRPGAEHTYYWEVTSNVAPQKADPACLTYTYVSHLNVVKDYNSGLIGTLLLCKPGSLNEFGEQVHFPQEYVFLFGVFDEKESWFTPAGYSSSNHVMHTINGYAAGSLPDVNICAHSTVSLHLVGMSSEQEVFSVHMNGQVLQHRGHKMSTVGLVSGSATTGSMRAVHPGRWLLSSQTNKHMEAGMHGFVDVRTCKGFEANRRRLTIEQQRHSKEWTYYIAAEEIMWNYAPKMPAYIDEDFKVNYLDQGNHRIGGTYKKAVYTQYTDETFTVRSEEKQRKAEVGILGPVIRAQIRDVIKVVFKNMASKPYSIYPHGLTIEKSQEGATYPEGGNQTHAVQPGQTHHYEWKVVDEDEPLDTDARCLTYLYHSAVDTPRDIASGLIGPLLICKNREQHAMFMVFDENKSWYLDDNIQSKCGEETVNKADPDFYKSNVMHTINGYVFESGQLLGLCNGETTSWHLSSVGAQDYIQSATFYGHTFNLNDRTEDILGLYPMTGETIFMNMDNIGVWLLTTLNSQESTKGMRLRFQDMECTMYNESNKEFSLWEPPTLEEIKKEDELKKKQKEQSRDSDVEQIDLSLLDYDAVDVENSISGSPIQPVSSKEDLINMLGVIGVPRSDWSDYRLNDRDNEATKYYPKTVGKNVRKFFISAEEVEWDYEKTLQTGRETKFTKVVFREYLDSTFSTPNLRGEMEEHLGILGPLIKAEVGQMFRNRASRPYSMHPNGVSYTKRTEGLSYEDDSKYWYKYDNEVHPNTSFTYLWAVPERVGPLPGESSCRTWAYYSGVNPERDLHSGLIGPLLVCRKDTLNTKLVDVREFVLLFMTFDESQSWYYEKNSEMMRKKKSPGLGRALDPNLKEKLHLKGLRLYTKQLACWHLINMGSPKDVHTVHFHGQTFTQMNTNSYRQAVYPLLPGGFATLEMWPSKPGLWQLDTEVGAIQQKGMQTLFLVLDNECSNPMGLESGSVKDSQITSNHVRGHWEPHLARLNNKGNYNAWSTDKDNSWIQVDFLRPVVISQVATQGAKERLQSQYVVNYTISYSTDRKSWIFFKGDSPSFRKVSANPSGVEKQILFPPLIGRYVRFHPNHWYKRATVRMEMYGCGLDGCSVPLGMEGGLIKDHLITASSTATSWFGGSWKPSLARLNLRGKVNAWKKADMNQWLQIELTQVKKITGIITQGAKSTGKKMYVVSFALEYSEDGIRWTQYTDDEEHTSRRFIGNMDNNGPVRNNIRPPIFSRFIRVIPTSWKSSIAMRIELLGCDFE</sequence>
<protein>
    <submittedName>
        <fullName evidence="12">Coagulation factor V</fullName>
    </submittedName>
</protein>
<dbReference type="PROSITE" id="PS01285">
    <property type="entry name" value="FA58C_1"/>
    <property type="match status" value="2"/>
</dbReference>
<evidence type="ECO:0000259" key="11">
    <source>
        <dbReference type="PROSITE" id="PS50022"/>
    </source>
</evidence>
<dbReference type="InterPro" id="IPR033138">
    <property type="entry name" value="Cu_oxidase_CS"/>
</dbReference>
<evidence type="ECO:0000256" key="9">
    <source>
        <dbReference type="ARBA" id="ARBA00023180"/>
    </source>
</evidence>
<keyword evidence="13" id="KW-1185">Reference proteome</keyword>
<evidence type="ECO:0000256" key="1">
    <source>
        <dbReference type="ARBA" id="ARBA00004613"/>
    </source>
</evidence>
<evidence type="ECO:0000256" key="4">
    <source>
        <dbReference type="ARBA" id="ARBA00022723"/>
    </source>
</evidence>
<dbReference type="PROSITE" id="PS00079">
    <property type="entry name" value="MULTICOPPER_OXIDASE1"/>
    <property type="match status" value="1"/>
</dbReference>
<dbReference type="Gene3D" id="2.60.120.260">
    <property type="entry name" value="Galactose-binding domain-like"/>
    <property type="match status" value="2"/>
</dbReference>
<keyword evidence="3" id="KW-0964">Secreted</keyword>
<dbReference type="SMART" id="SM00231">
    <property type="entry name" value="FA58C"/>
    <property type="match status" value="2"/>
</dbReference>
<proteinExistence type="inferred from homology"/>
<dbReference type="InterPro" id="IPR024715">
    <property type="entry name" value="Factor_5/8-like"/>
</dbReference>
<dbReference type="SUPFAM" id="SSF49503">
    <property type="entry name" value="Cupredoxins"/>
    <property type="match status" value="6"/>
</dbReference>
<dbReference type="GO" id="GO:0005576">
    <property type="term" value="C:extracellular region"/>
    <property type="evidence" value="ECO:0007669"/>
    <property type="project" value="UniProtKB-SubCell"/>
</dbReference>
<keyword evidence="6" id="KW-0677">Repeat</keyword>
<name>A0A8C5C5B0_GADMO</name>
<evidence type="ECO:0000313" key="12">
    <source>
        <dbReference type="Ensembl" id="ENSGMOP00000055230.1"/>
    </source>
</evidence>
<comment type="subcellular location">
    <subcellularLocation>
        <location evidence="1">Secreted</location>
    </subcellularLocation>
</comment>
<feature type="domain" description="F5/8 type C" evidence="11">
    <location>
        <begin position="1174"/>
        <end position="1327"/>
    </location>
</feature>
<evidence type="ECO:0000256" key="6">
    <source>
        <dbReference type="ARBA" id="ARBA00022737"/>
    </source>
</evidence>
<dbReference type="CDD" id="cd00057">
    <property type="entry name" value="FA58C"/>
    <property type="match status" value="2"/>
</dbReference>
<evidence type="ECO:0000313" key="13">
    <source>
        <dbReference type="Proteomes" id="UP000694546"/>
    </source>
</evidence>
<dbReference type="PANTHER" id="PTHR46806:SF10">
    <property type="entry name" value="COAGULATION FACTOR V"/>
    <property type="match status" value="1"/>
</dbReference>
<evidence type="ECO:0000256" key="10">
    <source>
        <dbReference type="PIRSR" id="PIRSR000354-1"/>
    </source>
</evidence>
<evidence type="ECO:0000256" key="7">
    <source>
        <dbReference type="ARBA" id="ARBA00022837"/>
    </source>
</evidence>
<feature type="disulfide bond" evidence="10">
    <location>
        <begin position="185"/>
        <end position="266"/>
    </location>
</feature>
<dbReference type="Pfam" id="PF00754">
    <property type="entry name" value="F5_F8_type_C"/>
    <property type="match status" value="2"/>
</dbReference>
<dbReference type="Proteomes" id="UP000694546">
    <property type="component" value="Chromosome 20"/>
</dbReference>
<keyword evidence="9" id="KW-0325">Glycoprotein</keyword>
<dbReference type="PANTHER" id="PTHR46806">
    <property type="entry name" value="F5/8 TYPE C DOMAIN-CONTAINING PROTEIN"/>
    <property type="match status" value="1"/>
</dbReference>
<dbReference type="Gene3D" id="2.60.40.420">
    <property type="entry name" value="Cupredoxins - blue copper proteins"/>
    <property type="match status" value="5"/>
</dbReference>
<dbReference type="PROSITE" id="PS50022">
    <property type="entry name" value="FA58C_3"/>
    <property type="match status" value="2"/>
</dbReference>
<dbReference type="GeneTree" id="ENSGT00940000158556"/>
<comment type="similarity">
    <text evidence="2">Belongs to the multicopper oxidase family.</text>
</comment>
<accession>A0A8C5C5B0</accession>
<dbReference type="InterPro" id="IPR000421">
    <property type="entry name" value="FA58C"/>
</dbReference>
<dbReference type="InterPro" id="IPR050633">
    <property type="entry name" value="Neuropilin_MCO_CoagFactor"/>
</dbReference>
<dbReference type="GO" id="GO:0004322">
    <property type="term" value="F:ferroxidase activity"/>
    <property type="evidence" value="ECO:0007669"/>
    <property type="project" value="UniProtKB-EC"/>
</dbReference>
<feature type="disulfide bond" evidence="10">
    <location>
        <begin position="523"/>
        <end position="604"/>
    </location>
</feature>
<dbReference type="PROSITE" id="PS01286">
    <property type="entry name" value="FA58C_2"/>
    <property type="match status" value="1"/>
</dbReference>
<feature type="disulfide bond" evidence="10">
    <location>
        <begin position="847"/>
        <end position="873"/>
    </location>
</feature>
<dbReference type="InterPro" id="IPR008979">
    <property type="entry name" value="Galactose-bd-like_sf"/>
</dbReference>
<dbReference type="SUPFAM" id="SSF49785">
    <property type="entry name" value="Galactose-binding domain-like"/>
    <property type="match status" value="2"/>
</dbReference>
<keyword evidence="8 10" id="KW-1015">Disulfide bond</keyword>
<evidence type="ECO:0000256" key="8">
    <source>
        <dbReference type="ARBA" id="ARBA00023157"/>
    </source>
</evidence>
<reference evidence="12" key="1">
    <citation type="submission" date="2025-08" db="UniProtKB">
        <authorList>
            <consortium name="Ensembl"/>
        </authorList>
    </citation>
    <scope>IDENTIFICATION</scope>
</reference>
<feature type="domain" description="F5/8 type C" evidence="11">
    <location>
        <begin position="1024"/>
        <end position="1169"/>
    </location>
</feature>
<feature type="disulfide bond" evidence="10">
    <location>
        <begin position="434"/>
        <end position="460"/>
    </location>
</feature>
<dbReference type="InterPro" id="IPR008972">
    <property type="entry name" value="Cupredoxin"/>
</dbReference>
<dbReference type="Pfam" id="PF07732">
    <property type="entry name" value="Cu-oxidase_3"/>
    <property type="match status" value="2"/>
</dbReference>
<organism evidence="12 13">
    <name type="scientific">Gadus morhua</name>
    <name type="common">Atlantic cod</name>
    <dbReference type="NCBI Taxonomy" id="8049"/>
    <lineage>
        <taxon>Eukaryota</taxon>
        <taxon>Metazoa</taxon>
        <taxon>Chordata</taxon>
        <taxon>Craniata</taxon>
        <taxon>Vertebrata</taxon>
        <taxon>Euteleostomi</taxon>
        <taxon>Actinopterygii</taxon>
        <taxon>Neopterygii</taxon>
        <taxon>Teleostei</taxon>
        <taxon>Neoteleostei</taxon>
        <taxon>Acanthomorphata</taxon>
        <taxon>Zeiogadaria</taxon>
        <taxon>Gadariae</taxon>
        <taxon>Gadiformes</taxon>
        <taxon>Gadoidei</taxon>
        <taxon>Gadidae</taxon>
        <taxon>Gadus</taxon>
    </lineage>
</organism>
<dbReference type="GO" id="GO:0005886">
    <property type="term" value="C:plasma membrane"/>
    <property type="evidence" value="ECO:0007669"/>
    <property type="project" value="TreeGrafter"/>
</dbReference>
<evidence type="ECO:0000256" key="2">
    <source>
        <dbReference type="ARBA" id="ARBA00010609"/>
    </source>
</evidence>
<evidence type="ECO:0000256" key="3">
    <source>
        <dbReference type="ARBA" id="ARBA00022525"/>
    </source>
</evidence>
<dbReference type="InterPro" id="IPR011707">
    <property type="entry name" value="Cu-oxidase-like_N"/>
</dbReference>
<keyword evidence="4" id="KW-0479">Metal-binding</keyword>
<evidence type="ECO:0000256" key="5">
    <source>
        <dbReference type="ARBA" id="ARBA00022729"/>
    </source>
</evidence>
<dbReference type="GO" id="GO:0006811">
    <property type="term" value="P:monoatomic ion transport"/>
    <property type="evidence" value="ECO:0007669"/>
    <property type="project" value="UniProtKB-KW"/>
</dbReference>
<dbReference type="GO" id="GO:0038023">
    <property type="term" value="F:signaling receptor activity"/>
    <property type="evidence" value="ECO:0007669"/>
    <property type="project" value="TreeGrafter"/>
</dbReference>
<dbReference type="PIRSF" id="PIRSF000354">
    <property type="entry name" value="Factors_V_VIII"/>
    <property type="match status" value="1"/>
</dbReference>
<keyword evidence="5" id="KW-0732">Signal</keyword>
<reference evidence="12" key="2">
    <citation type="submission" date="2025-09" db="UniProtKB">
        <authorList>
            <consortium name="Ensembl"/>
        </authorList>
    </citation>
    <scope>IDENTIFICATION</scope>
</reference>
<keyword evidence="7" id="KW-0106">Calcium</keyword>